<dbReference type="GO" id="GO:0004525">
    <property type="term" value="F:ribonuclease III activity"/>
    <property type="evidence" value="ECO:0007669"/>
    <property type="project" value="UniProtKB-UniRule"/>
</dbReference>
<comment type="similarity">
    <text evidence="3">Belongs to the ribonuclease III family.</text>
</comment>
<dbReference type="GO" id="GO:0006364">
    <property type="term" value="P:rRNA processing"/>
    <property type="evidence" value="ECO:0007669"/>
    <property type="project" value="UniProtKB-UniRule"/>
</dbReference>
<dbReference type="HAMAP" id="MF_00104">
    <property type="entry name" value="RNase_III"/>
    <property type="match status" value="1"/>
</dbReference>
<evidence type="ECO:0000256" key="11">
    <source>
        <dbReference type="ARBA" id="ARBA00022759"/>
    </source>
</evidence>
<feature type="domain" description="RNase III" evidence="17">
    <location>
        <begin position="8"/>
        <end position="137"/>
    </location>
</feature>
<dbReference type="GO" id="GO:0019843">
    <property type="term" value="F:rRNA binding"/>
    <property type="evidence" value="ECO:0007669"/>
    <property type="project" value="UniProtKB-KW"/>
</dbReference>
<evidence type="ECO:0000256" key="7">
    <source>
        <dbReference type="ARBA" id="ARBA00022664"/>
    </source>
</evidence>
<dbReference type="PANTHER" id="PTHR11207:SF0">
    <property type="entry name" value="RIBONUCLEASE 3"/>
    <property type="match status" value="1"/>
</dbReference>
<feature type="active site" evidence="15">
    <location>
        <position position="126"/>
    </location>
</feature>
<keyword evidence="10 15" id="KW-0479">Metal-binding</keyword>
<feature type="binding site" evidence="15">
    <location>
        <position position="123"/>
    </location>
    <ligand>
        <name>Mg(2+)</name>
        <dbReference type="ChEBI" id="CHEBI:18420"/>
    </ligand>
</feature>
<comment type="function">
    <text evidence="15">Digests double-stranded RNA. Involved in the processing of primary rRNA transcript to yield the immediate precursors to the large and small rRNAs (23S and 16S). Processes some mRNAs, and tRNAs when they are encoded in the rRNA operon. Processes pre-crRNA and tracrRNA of type II CRISPR loci if present in the organism.</text>
</comment>
<feature type="domain" description="DRBM" evidence="16">
    <location>
        <begin position="164"/>
        <end position="233"/>
    </location>
</feature>
<dbReference type="GO" id="GO:0005737">
    <property type="term" value="C:cytoplasm"/>
    <property type="evidence" value="ECO:0007669"/>
    <property type="project" value="UniProtKB-SubCell"/>
</dbReference>
<evidence type="ECO:0000256" key="13">
    <source>
        <dbReference type="ARBA" id="ARBA00022842"/>
    </source>
</evidence>
<evidence type="ECO:0000256" key="14">
    <source>
        <dbReference type="ARBA" id="ARBA00022884"/>
    </source>
</evidence>
<keyword evidence="19" id="KW-1185">Reference proteome</keyword>
<dbReference type="CDD" id="cd00593">
    <property type="entry name" value="RIBOc"/>
    <property type="match status" value="1"/>
</dbReference>
<dbReference type="PROSITE" id="PS00517">
    <property type="entry name" value="RNASE_3_1"/>
    <property type="match status" value="1"/>
</dbReference>
<evidence type="ECO:0000256" key="5">
    <source>
        <dbReference type="ARBA" id="ARBA00022490"/>
    </source>
</evidence>
<dbReference type="HOGENOM" id="CLU_000907_1_3_9"/>
<feature type="active site" evidence="15">
    <location>
        <position position="54"/>
    </location>
</feature>
<gene>
    <name evidence="15" type="primary">rnc</name>
    <name evidence="18" type="ordered locus">Desru_1736</name>
</gene>
<keyword evidence="6 15" id="KW-0698">rRNA processing</keyword>
<comment type="subcellular location">
    <subcellularLocation>
        <location evidence="2 15">Cytoplasm</location>
    </subcellularLocation>
</comment>
<evidence type="ECO:0000256" key="12">
    <source>
        <dbReference type="ARBA" id="ARBA00022801"/>
    </source>
</evidence>
<dbReference type="CDD" id="cd10845">
    <property type="entry name" value="DSRM_RNAse_III_family"/>
    <property type="match status" value="1"/>
</dbReference>
<dbReference type="Pfam" id="PF14622">
    <property type="entry name" value="Ribonucleas_3_3"/>
    <property type="match status" value="1"/>
</dbReference>
<comment type="catalytic activity">
    <reaction evidence="1 15">
        <text>Endonucleolytic cleavage to 5'-phosphomonoester.</text>
        <dbReference type="EC" id="3.1.26.3"/>
    </reaction>
</comment>
<dbReference type="AlphaFoldDB" id="F6DT06"/>
<dbReference type="SMART" id="SM00358">
    <property type="entry name" value="DSRM"/>
    <property type="match status" value="1"/>
</dbReference>
<dbReference type="SMART" id="SM00535">
    <property type="entry name" value="RIBOc"/>
    <property type="match status" value="1"/>
</dbReference>
<evidence type="ECO:0000256" key="8">
    <source>
        <dbReference type="ARBA" id="ARBA00022694"/>
    </source>
</evidence>
<evidence type="ECO:0000256" key="9">
    <source>
        <dbReference type="ARBA" id="ARBA00022722"/>
    </source>
</evidence>
<reference evidence="19" key="1">
    <citation type="submission" date="2011-05" db="EMBL/GenBank/DDBJ databases">
        <title>Complete sequence of Desulfotomaculum ruminis DSM 2154.</title>
        <authorList>
            <person name="Lucas S."/>
            <person name="Copeland A."/>
            <person name="Lapidus A."/>
            <person name="Cheng J.-F."/>
            <person name="Goodwin L."/>
            <person name="Pitluck S."/>
            <person name="Lu M."/>
            <person name="Detter J.C."/>
            <person name="Han C."/>
            <person name="Tapia R."/>
            <person name="Land M."/>
            <person name="Hauser L."/>
            <person name="Kyrpides N."/>
            <person name="Ivanova N."/>
            <person name="Mikhailova N."/>
            <person name="Pagani I."/>
            <person name="Stams A.J.M."/>
            <person name="Plugge C.M."/>
            <person name="Muyzer G."/>
            <person name="Kuever J."/>
            <person name="Parshina S.N."/>
            <person name="Ivanova A.E."/>
            <person name="Nazina T.N."/>
            <person name="Brambilla E."/>
            <person name="Spring S."/>
            <person name="Klenk H.-P."/>
            <person name="Woyke T."/>
        </authorList>
    </citation>
    <scope>NUCLEOTIDE SEQUENCE [LARGE SCALE GENOMIC DNA]</scope>
    <source>
        <strain evidence="19">ATCC 23193 / DSM 2154 / NCIB 8452 / DL</strain>
    </source>
</reference>
<feature type="binding site" evidence="15">
    <location>
        <position position="50"/>
    </location>
    <ligand>
        <name>Mg(2+)</name>
        <dbReference type="ChEBI" id="CHEBI:18420"/>
    </ligand>
</feature>
<dbReference type="GO" id="GO:0010468">
    <property type="term" value="P:regulation of gene expression"/>
    <property type="evidence" value="ECO:0007669"/>
    <property type="project" value="TreeGrafter"/>
</dbReference>
<dbReference type="RefSeq" id="WP_013841764.1">
    <property type="nucleotide sequence ID" value="NC_015589.1"/>
</dbReference>
<dbReference type="PROSITE" id="PS50137">
    <property type="entry name" value="DS_RBD"/>
    <property type="match status" value="1"/>
</dbReference>
<dbReference type="GO" id="GO:0042802">
    <property type="term" value="F:identical protein binding"/>
    <property type="evidence" value="ECO:0007669"/>
    <property type="project" value="UniProtKB-ARBA"/>
</dbReference>
<dbReference type="Proteomes" id="UP000009234">
    <property type="component" value="Chromosome"/>
</dbReference>
<name>F6DT06_DESRL</name>
<evidence type="ECO:0000256" key="3">
    <source>
        <dbReference type="ARBA" id="ARBA00010183"/>
    </source>
</evidence>
<dbReference type="STRING" id="696281.Desru_1736"/>
<dbReference type="InterPro" id="IPR036389">
    <property type="entry name" value="RNase_III_sf"/>
</dbReference>
<keyword evidence="7 15" id="KW-0507">mRNA processing</keyword>
<dbReference type="SUPFAM" id="SSF54768">
    <property type="entry name" value="dsRNA-binding domain-like"/>
    <property type="match status" value="1"/>
</dbReference>
<evidence type="ECO:0000256" key="4">
    <source>
        <dbReference type="ARBA" id="ARBA00011738"/>
    </source>
</evidence>
<evidence type="ECO:0000256" key="15">
    <source>
        <dbReference type="HAMAP-Rule" id="MF_00104"/>
    </source>
</evidence>
<comment type="cofactor">
    <cofactor evidence="15">
        <name>Mg(2+)</name>
        <dbReference type="ChEBI" id="CHEBI:18420"/>
    </cofactor>
</comment>
<dbReference type="PROSITE" id="PS50142">
    <property type="entry name" value="RNASE_3_2"/>
    <property type="match status" value="1"/>
</dbReference>
<keyword evidence="11 15" id="KW-0255">Endonuclease</keyword>
<evidence type="ECO:0000256" key="2">
    <source>
        <dbReference type="ARBA" id="ARBA00004496"/>
    </source>
</evidence>
<dbReference type="FunFam" id="3.30.160.20:FF:000003">
    <property type="entry name" value="Ribonuclease 3"/>
    <property type="match status" value="1"/>
</dbReference>
<comment type="subunit">
    <text evidence="4 15">Homodimer.</text>
</comment>
<keyword evidence="8 15" id="KW-0819">tRNA processing</keyword>
<dbReference type="NCBIfam" id="TIGR02191">
    <property type="entry name" value="RNaseIII"/>
    <property type="match status" value="1"/>
</dbReference>
<dbReference type="SUPFAM" id="SSF69065">
    <property type="entry name" value="RNase III domain-like"/>
    <property type="match status" value="1"/>
</dbReference>
<dbReference type="FunFam" id="1.10.1520.10:FF:000001">
    <property type="entry name" value="Ribonuclease 3"/>
    <property type="match status" value="1"/>
</dbReference>
<evidence type="ECO:0000256" key="1">
    <source>
        <dbReference type="ARBA" id="ARBA00000109"/>
    </source>
</evidence>
<feature type="binding site" evidence="15">
    <location>
        <position position="126"/>
    </location>
    <ligand>
        <name>Mg(2+)</name>
        <dbReference type="ChEBI" id="CHEBI:18420"/>
    </ligand>
</feature>
<evidence type="ECO:0000259" key="16">
    <source>
        <dbReference type="PROSITE" id="PS50137"/>
    </source>
</evidence>
<evidence type="ECO:0000256" key="6">
    <source>
        <dbReference type="ARBA" id="ARBA00022552"/>
    </source>
</evidence>
<keyword evidence="15" id="KW-0699">rRNA-binding</keyword>
<organism evidence="18 19">
    <name type="scientific">Desulforamulus ruminis (strain ATCC 23193 / DSM 2154 / NCIMB 8452 / DL)</name>
    <name type="common">Desulfotomaculum ruminis</name>
    <dbReference type="NCBI Taxonomy" id="696281"/>
    <lineage>
        <taxon>Bacteria</taxon>
        <taxon>Bacillati</taxon>
        <taxon>Bacillota</taxon>
        <taxon>Clostridia</taxon>
        <taxon>Eubacteriales</taxon>
        <taxon>Peptococcaceae</taxon>
        <taxon>Desulforamulus</taxon>
    </lineage>
</organism>
<protein>
    <recommendedName>
        <fullName evidence="15">Ribonuclease 3</fullName>
        <ecNumber evidence="15">3.1.26.3</ecNumber>
    </recommendedName>
    <alternativeName>
        <fullName evidence="15">Ribonuclease III</fullName>
        <shortName evidence="15">RNase III</shortName>
    </alternativeName>
</protein>
<evidence type="ECO:0000256" key="10">
    <source>
        <dbReference type="ARBA" id="ARBA00022723"/>
    </source>
</evidence>
<evidence type="ECO:0000313" key="19">
    <source>
        <dbReference type="Proteomes" id="UP000009234"/>
    </source>
</evidence>
<dbReference type="InterPro" id="IPR011907">
    <property type="entry name" value="RNase_III"/>
</dbReference>
<keyword evidence="14 15" id="KW-0694">RNA-binding</keyword>
<dbReference type="GO" id="GO:0006397">
    <property type="term" value="P:mRNA processing"/>
    <property type="evidence" value="ECO:0007669"/>
    <property type="project" value="UniProtKB-UniRule"/>
</dbReference>
<dbReference type="Gene3D" id="1.10.1520.10">
    <property type="entry name" value="Ribonuclease III domain"/>
    <property type="match status" value="1"/>
</dbReference>
<dbReference type="GO" id="GO:0008033">
    <property type="term" value="P:tRNA processing"/>
    <property type="evidence" value="ECO:0007669"/>
    <property type="project" value="UniProtKB-KW"/>
</dbReference>
<dbReference type="eggNOG" id="COG0571">
    <property type="taxonomic scope" value="Bacteria"/>
</dbReference>
<dbReference type="GO" id="GO:0046872">
    <property type="term" value="F:metal ion binding"/>
    <property type="evidence" value="ECO:0007669"/>
    <property type="project" value="UniProtKB-KW"/>
</dbReference>
<dbReference type="Gene3D" id="3.30.160.20">
    <property type="match status" value="1"/>
</dbReference>
<dbReference type="OrthoDB" id="9805026at2"/>
<sequence length="249" mass="27551">MSKQEEAIQRLKVKLGFRWHNPALLTQALTHSSCVHESRGHGLCHNQRLEFLGDAVLELLISEHLYQMFPDRTEGELTKKRAASVCEPSLAKVARGLDLGRCLRMGRGEERSGGRERPSILADAFEALLGAIYLDQGLEVTRKFVLACLQPVIEDVVAGRLDRDYKTELQETLQQTSPEPLSYVIMNETGPDHNKTFTAGVIYRGQVIGRGNGHSKKEAEQQAAKDAFAHLGVIRAAVPKNGSTSKLPE</sequence>
<keyword evidence="9 15" id="KW-0540">Nuclease</keyword>
<evidence type="ECO:0000313" key="18">
    <source>
        <dbReference type="EMBL" id="AEG60000.1"/>
    </source>
</evidence>
<dbReference type="Pfam" id="PF00035">
    <property type="entry name" value="dsrm"/>
    <property type="match status" value="1"/>
</dbReference>
<proteinExistence type="inferred from homology"/>
<keyword evidence="5 15" id="KW-0963">Cytoplasm</keyword>
<dbReference type="GO" id="GO:0003725">
    <property type="term" value="F:double-stranded RNA binding"/>
    <property type="evidence" value="ECO:0007669"/>
    <property type="project" value="TreeGrafter"/>
</dbReference>
<dbReference type="EC" id="3.1.26.3" evidence="15"/>
<accession>F6DT06</accession>
<reference evidence="18 19" key="2">
    <citation type="journal article" date="2012" name="Stand. Genomic Sci.">
        <title>Complete genome sequence of the sulfate-reducing firmicute Desulfotomaculum ruminis type strain (DL(T)).</title>
        <authorList>
            <person name="Spring S."/>
            <person name="Visser M."/>
            <person name="Lu M."/>
            <person name="Copeland A."/>
            <person name="Lapidus A."/>
            <person name="Lucas S."/>
            <person name="Cheng J.F."/>
            <person name="Han C."/>
            <person name="Tapia R."/>
            <person name="Goodwin L.A."/>
            <person name="Pitluck S."/>
            <person name="Ivanova N."/>
            <person name="Land M."/>
            <person name="Hauser L."/>
            <person name="Larimer F."/>
            <person name="Rohde M."/>
            <person name="Goker M."/>
            <person name="Detter J.C."/>
            <person name="Kyrpides N.C."/>
            <person name="Woyke T."/>
            <person name="Schaap P.J."/>
            <person name="Plugge C.M."/>
            <person name="Muyzer G."/>
            <person name="Kuever J."/>
            <person name="Pereira I.A."/>
            <person name="Parshina S.N."/>
            <person name="Bernier-Latmani R."/>
            <person name="Stams A.J."/>
            <person name="Klenk H.P."/>
        </authorList>
    </citation>
    <scope>NUCLEOTIDE SEQUENCE [LARGE SCALE GENOMIC DNA]</scope>
    <source>
        <strain evidence="19">ATCC 23193 / DSM 2154 / NCIB 8452 / DL</strain>
    </source>
</reference>
<dbReference type="KEGG" id="dru:Desru_1736"/>
<dbReference type="InterPro" id="IPR014720">
    <property type="entry name" value="dsRBD_dom"/>
</dbReference>
<keyword evidence="12 15" id="KW-0378">Hydrolase</keyword>
<dbReference type="EMBL" id="CP002780">
    <property type="protein sequence ID" value="AEG60000.1"/>
    <property type="molecule type" value="Genomic_DNA"/>
</dbReference>
<dbReference type="PANTHER" id="PTHR11207">
    <property type="entry name" value="RIBONUCLEASE III"/>
    <property type="match status" value="1"/>
</dbReference>
<evidence type="ECO:0000259" key="17">
    <source>
        <dbReference type="PROSITE" id="PS50142"/>
    </source>
</evidence>
<dbReference type="InterPro" id="IPR000999">
    <property type="entry name" value="RNase_III_dom"/>
</dbReference>
<keyword evidence="13 15" id="KW-0460">Magnesium</keyword>